<dbReference type="PATRIC" id="fig|1094558.3.peg.1676"/>
<evidence type="ECO:0008006" key="4">
    <source>
        <dbReference type="Google" id="ProtNLM"/>
    </source>
</evidence>
<comment type="caution">
    <text evidence="2">The sequence shown here is derived from an EMBL/GenBank/DDBJ whole genome shotgun (WGS) entry which is preliminary data.</text>
</comment>
<feature type="chain" id="PRO_5003738514" description="Organic solvent tolerance-like N-terminal domain-containing protein" evidence="1">
    <location>
        <begin position="23"/>
        <end position="89"/>
    </location>
</feature>
<accession>J0R0I4</accession>
<keyword evidence="1" id="KW-0732">Signal</keyword>
<feature type="signal peptide" evidence="1">
    <location>
        <begin position="1"/>
        <end position="22"/>
    </location>
</feature>
<dbReference type="RefSeq" id="WP_008040047.1">
    <property type="nucleotide sequence ID" value="NZ_JH725147.1"/>
</dbReference>
<dbReference type="EMBL" id="AIMB01000008">
    <property type="protein sequence ID" value="EJF89019.1"/>
    <property type="molecule type" value="Genomic_DNA"/>
</dbReference>
<evidence type="ECO:0000313" key="3">
    <source>
        <dbReference type="Proteomes" id="UP000008952"/>
    </source>
</evidence>
<dbReference type="AlphaFoldDB" id="J0R0I4"/>
<organism evidence="2 3">
    <name type="scientific">Bartonella tamiae Th239</name>
    <dbReference type="NCBI Taxonomy" id="1094558"/>
    <lineage>
        <taxon>Bacteria</taxon>
        <taxon>Pseudomonadati</taxon>
        <taxon>Pseudomonadota</taxon>
        <taxon>Alphaproteobacteria</taxon>
        <taxon>Hyphomicrobiales</taxon>
        <taxon>Bartonellaceae</taxon>
        <taxon>Bartonella</taxon>
    </lineage>
</organism>
<name>J0R0I4_9HYPH</name>
<gene>
    <name evidence="2" type="ORF">ME5_01570</name>
</gene>
<dbReference type="Proteomes" id="UP000008952">
    <property type="component" value="Unassembled WGS sequence"/>
</dbReference>
<protein>
    <recommendedName>
        <fullName evidence="4">Organic solvent tolerance-like N-terminal domain-containing protein</fullName>
    </recommendedName>
</protein>
<evidence type="ECO:0000256" key="1">
    <source>
        <dbReference type="SAM" id="SignalP"/>
    </source>
</evidence>
<sequence length="89" mass="9925">MIKYLIISASLLLLFTTIQTNAATLVNSDTETQTLIITEGSSRRDVLLKTDQKVDICSKGCFITFPNGDRFAIKAEDNISIIRGRARFQ</sequence>
<proteinExistence type="predicted"/>
<dbReference type="eggNOG" id="ENOG5033D6K">
    <property type="taxonomic scope" value="Bacteria"/>
</dbReference>
<reference evidence="2 3" key="1">
    <citation type="submission" date="2012-03" db="EMBL/GenBank/DDBJ databases">
        <title>The Genome Sequence of Bartonella tamiae Th239.</title>
        <authorList>
            <consortium name="The Broad Institute Genome Sequencing Platform"/>
            <consortium name="The Broad Institute Genome Sequencing Center for Infectious Disease"/>
            <person name="Feldgarden M."/>
            <person name="Kirby J."/>
            <person name="Kosoy M."/>
            <person name="Birtles R."/>
            <person name="Probert W.S."/>
            <person name="Chiaraviglio L."/>
            <person name="Young S.K."/>
            <person name="Zeng Q."/>
            <person name="Gargeya S."/>
            <person name="Fitzgerald M."/>
            <person name="Haas B."/>
            <person name="Abouelleil A."/>
            <person name="Alvarado L."/>
            <person name="Arachchi H.M."/>
            <person name="Berlin A."/>
            <person name="Chapman S.B."/>
            <person name="Gearin G."/>
            <person name="Goldberg J."/>
            <person name="Griggs A."/>
            <person name="Gujja S."/>
            <person name="Hansen M."/>
            <person name="Heiman D."/>
            <person name="Howarth C."/>
            <person name="Larimer J."/>
            <person name="Lui A."/>
            <person name="MacDonald P.J.P."/>
            <person name="McCowen C."/>
            <person name="Montmayeur A."/>
            <person name="Murphy C."/>
            <person name="Neiman D."/>
            <person name="Pearson M."/>
            <person name="Priest M."/>
            <person name="Roberts A."/>
            <person name="Saif S."/>
            <person name="Shea T."/>
            <person name="Sisk P."/>
            <person name="Stolte C."/>
            <person name="Sykes S."/>
            <person name="Wortman J."/>
            <person name="Nusbaum C."/>
            <person name="Birren B."/>
        </authorList>
    </citation>
    <scope>NUCLEOTIDE SEQUENCE [LARGE SCALE GENOMIC DNA]</scope>
    <source>
        <strain evidence="2 3">Th239</strain>
    </source>
</reference>
<keyword evidence="3" id="KW-1185">Reference proteome</keyword>
<dbReference type="HOGENOM" id="CLU_138537_1_0_5"/>
<dbReference type="OrthoDB" id="8279992at2"/>
<evidence type="ECO:0000313" key="2">
    <source>
        <dbReference type="EMBL" id="EJF89019.1"/>
    </source>
</evidence>